<keyword evidence="1" id="KW-0378">Hydrolase</keyword>
<evidence type="ECO:0000313" key="3">
    <source>
        <dbReference type="EMBL" id="KIL60160.1"/>
    </source>
</evidence>
<dbReference type="InterPro" id="IPR029021">
    <property type="entry name" value="Prot-tyrosine_phosphatase-like"/>
</dbReference>
<gene>
    <name evidence="3" type="ORF">M378DRAFT_953291</name>
</gene>
<dbReference type="AlphaFoldDB" id="A0A0C2SBE6"/>
<dbReference type="STRING" id="946122.A0A0C2SBE6"/>
<keyword evidence="4" id="KW-1185">Reference proteome</keyword>
<dbReference type="PROSITE" id="PS00383">
    <property type="entry name" value="TYR_PHOSPHATASE_1"/>
    <property type="match status" value="1"/>
</dbReference>
<dbReference type="InterPro" id="IPR003595">
    <property type="entry name" value="Tyr_Pase_cat"/>
</dbReference>
<dbReference type="PANTHER" id="PTHR23339">
    <property type="entry name" value="TYROSINE SPECIFIC PROTEIN PHOSPHATASE AND DUAL SPECIFICITY PROTEIN PHOSPHATASE"/>
    <property type="match status" value="1"/>
</dbReference>
<dbReference type="SMART" id="SM00404">
    <property type="entry name" value="PTPc_motif"/>
    <property type="match status" value="1"/>
</dbReference>
<dbReference type="OrthoDB" id="2017893at2759"/>
<dbReference type="InterPro" id="IPR016130">
    <property type="entry name" value="Tyr_Pase_AS"/>
</dbReference>
<organism evidence="3 4">
    <name type="scientific">Amanita muscaria (strain Koide BX008)</name>
    <dbReference type="NCBI Taxonomy" id="946122"/>
    <lineage>
        <taxon>Eukaryota</taxon>
        <taxon>Fungi</taxon>
        <taxon>Dikarya</taxon>
        <taxon>Basidiomycota</taxon>
        <taxon>Agaricomycotina</taxon>
        <taxon>Agaricomycetes</taxon>
        <taxon>Agaricomycetidae</taxon>
        <taxon>Agaricales</taxon>
        <taxon>Pluteineae</taxon>
        <taxon>Amanitaceae</taxon>
        <taxon>Amanita</taxon>
    </lineage>
</organism>
<dbReference type="HOGENOM" id="CLU_047330_3_0_1"/>
<dbReference type="Gene3D" id="3.90.190.10">
    <property type="entry name" value="Protein tyrosine phosphatase superfamily"/>
    <property type="match status" value="1"/>
</dbReference>
<accession>A0A0C2SBE6</accession>
<name>A0A0C2SBE6_AMAMK</name>
<dbReference type="PROSITE" id="PS50056">
    <property type="entry name" value="TYR_PHOSPHATASE_2"/>
    <property type="match status" value="1"/>
</dbReference>
<evidence type="ECO:0000256" key="1">
    <source>
        <dbReference type="ARBA" id="ARBA00022801"/>
    </source>
</evidence>
<dbReference type="InterPro" id="IPR057023">
    <property type="entry name" value="PTP-SAK"/>
</dbReference>
<dbReference type="InParanoid" id="A0A0C2SBE6"/>
<dbReference type="Proteomes" id="UP000054549">
    <property type="component" value="Unassembled WGS sequence"/>
</dbReference>
<proteinExistence type="predicted"/>
<reference evidence="3 4" key="1">
    <citation type="submission" date="2014-04" db="EMBL/GenBank/DDBJ databases">
        <title>Evolutionary Origins and Diversification of the Mycorrhizal Mutualists.</title>
        <authorList>
            <consortium name="DOE Joint Genome Institute"/>
            <consortium name="Mycorrhizal Genomics Consortium"/>
            <person name="Kohler A."/>
            <person name="Kuo A."/>
            <person name="Nagy L.G."/>
            <person name="Floudas D."/>
            <person name="Copeland A."/>
            <person name="Barry K.W."/>
            <person name="Cichocki N."/>
            <person name="Veneault-Fourrey C."/>
            <person name="LaButti K."/>
            <person name="Lindquist E.A."/>
            <person name="Lipzen A."/>
            <person name="Lundell T."/>
            <person name="Morin E."/>
            <person name="Murat C."/>
            <person name="Riley R."/>
            <person name="Ohm R."/>
            <person name="Sun H."/>
            <person name="Tunlid A."/>
            <person name="Henrissat B."/>
            <person name="Grigoriev I.V."/>
            <person name="Hibbett D.S."/>
            <person name="Martin F."/>
        </authorList>
    </citation>
    <scope>NUCLEOTIDE SEQUENCE [LARGE SCALE GENOMIC DNA]</scope>
    <source>
        <strain evidence="3 4">Koide BX008</strain>
    </source>
</reference>
<dbReference type="GO" id="GO:0140096">
    <property type="term" value="F:catalytic activity, acting on a protein"/>
    <property type="evidence" value="ECO:0007669"/>
    <property type="project" value="UniProtKB-ARBA"/>
</dbReference>
<dbReference type="Pfam" id="PF22784">
    <property type="entry name" value="PTP-SAK"/>
    <property type="match status" value="1"/>
</dbReference>
<evidence type="ECO:0000259" key="2">
    <source>
        <dbReference type="PROSITE" id="PS50056"/>
    </source>
</evidence>
<sequence length="216" mass="24366">MSTITLTLMPTQRRSQTAGDCYGSLLTTAAVHPRPIPNSYWATPLLLACEFPWDPREQYNPKIDALLRAGVRTFIDLTERGELEPYDTVLGERASSLEIDPSTIEYHCFPIRDRCLPQSIQLVHQVMAVLEDNERRGRLTAIHCRGGVGRTGTLVGCWLVYSRIAKDGEEALTIVDLLWKTVPKSKRFVQSPETGAQYDFVLKFRRDIDFTVAPVA</sequence>
<dbReference type="EMBL" id="KN818303">
    <property type="protein sequence ID" value="KIL60160.1"/>
    <property type="molecule type" value="Genomic_DNA"/>
</dbReference>
<feature type="domain" description="Tyrosine specific protein phosphatases" evidence="2">
    <location>
        <begin position="120"/>
        <end position="196"/>
    </location>
</feature>
<dbReference type="InterPro" id="IPR050561">
    <property type="entry name" value="PTP"/>
</dbReference>
<dbReference type="InterPro" id="IPR000387">
    <property type="entry name" value="Tyr_Pase_dom"/>
</dbReference>
<dbReference type="GO" id="GO:0016791">
    <property type="term" value="F:phosphatase activity"/>
    <property type="evidence" value="ECO:0007669"/>
    <property type="project" value="UniProtKB-ARBA"/>
</dbReference>
<dbReference type="SUPFAM" id="SSF52799">
    <property type="entry name" value="(Phosphotyrosine protein) phosphatases II"/>
    <property type="match status" value="1"/>
</dbReference>
<protein>
    <recommendedName>
        <fullName evidence="2">Tyrosine specific protein phosphatases domain-containing protein</fullName>
    </recommendedName>
</protein>
<evidence type="ECO:0000313" key="4">
    <source>
        <dbReference type="Proteomes" id="UP000054549"/>
    </source>
</evidence>